<evidence type="ECO:0000313" key="2">
    <source>
        <dbReference type="EMBL" id="ETN66348.1"/>
    </source>
</evidence>
<dbReference type="EnsemblMetazoa" id="ADAC001875-RA">
    <property type="protein sequence ID" value="ADAC001875-PA"/>
    <property type="gene ID" value="ADAC001875"/>
</dbReference>
<reference evidence="2" key="2">
    <citation type="submission" date="2010-05" db="EMBL/GenBank/DDBJ databases">
        <authorList>
            <person name="Almeida L.G."/>
            <person name="Nicolas M.F."/>
            <person name="Souza R.C."/>
            <person name="Vasconcelos A.T.R."/>
        </authorList>
    </citation>
    <scope>NUCLEOTIDE SEQUENCE</scope>
</reference>
<protein>
    <submittedName>
        <fullName evidence="2 3">Uncharacterized protein</fullName>
    </submittedName>
</protein>
<sequence length="103" mass="11491">MKRLPSARVTLQPSPTFASPSASSEILHNLSSAIRTPTANRWCAQCNDVTKVPVHTQQSKGSASSAAYRRRNHHNQHVQIQLFIIQRKDDSEDNGEIGEVRDN</sequence>
<accession>W5JSR6</accession>
<evidence type="ECO:0000256" key="1">
    <source>
        <dbReference type="SAM" id="MobiDB-lite"/>
    </source>
</evidence>
<dbReference type="EMBL" id="ADMH02000471">
    <property type="protein sequence ID" value="ETN66348.1"/>
    <property type="molecule type" value="Genomic_DNA"/>
</dbReference>
<feature type="compositionally biased region" description="Low complexity" evidence="1">
    <location>
        <begin position="13"/>
        <end position="22"/>
    </location>
</feature>
<evidence type="ECO:0000313" key="3">
    <source>
        <dbReference type="EnsemblMetazoa" id="ADAC001875-PA"/>
    </source>
</evidence>
<proteinExistence type="predicted"/>
<reference evidence="2" key="3">
    <citation type="journal article" date="2013" name="Nucleic Acids Res.">
        <title>The genome of Anopheles darlingi, the main neotropical malaria vector.</title>
        <authorList>
            <person name="Marinotti O."/>
            <person name="Cerqueira G.C."/>
            <person name="de Almeida L.G."/>
            <person name="Ferro M.I."/>
            <person name="Loreto E.L."/>
            <person name="Zaha A."/>
            <person name="Teixeira S.M."/>
            <person name="Wespiser A.R."/>
            <person name="Almeida E Silva A."/>
            <person name="Schlindwein A.D."/>
            <person name="Pacheco A.C."/>
            <person name="Silva A.L."/>
            <person name="Graveley B.R."/>
            <person name="Walenz B.P."/>
            <person name="Lima Bde A."/>
            <person name="Ribeiro C.A."/>
            <person name="Nunes-Silva C.G."/>
            <person name="de Carvalho C.R."/>
            <person name="Soares C.M."/>
            <person name="de Menezes C.B."/>
            <person name="Matiolli C."/>
            <person name="Caffrey D."/>
            <person name="Araujo D.A."/>
            <person name="de Oliveira D.M."/>
            <person name="Golenbock D."/>
            <person name="Grisard E.C."/>
            <person name="Fantinatti-Garboggini F."/>
            <person name="de Carvalho F.M."/>
            <person name="Barcellos F.G."/>
            <person name="Prosdocimi F."/>
            <person name="May G."/>
            <person name="Azevedo Junior G.M."/>
            <person name="Guimaraes G.M."/>
            <person name="Goldman G.H."/>
            <person name="Padilha I.Q."/>
            <person name="Batista Jda S."/>
            <person name="Ferro J.A."/>
            <person name="Ribeiro J.M."/>
            <person name="Fietto J.L."/>
            <person name="Dabbas K.M."/>
            <person name="Cerdeira L."/>
            <person name="Agnez-Lima L.F."/>
            <person name="Brocchi M."/>
            <person name="de Carvalho M.O."/>
            <person name="Teixeira Mde M."/>
            <person name="Diniz Maia Mde M."/>
            <person name="Goldman M.H."/>
            <person name="Cruz Schneider M.P."/>
            <person name="Felipe M.S."/>
            <person name="Hungria M."/>
            <person name="Nicolas M.F."/>
            <person name="Pereira M."/>
            <person name="Montes M.A."/>
            <person name="Cantao M.E."/>
            <person name="Vincentz M."/>
            <person name="Rafael M.S."/>
            <person name="Silverman N."/>
            <person name="Stoco P.H."/>
            <person name="Souza R.C."/>
            <person name="Vicentini R."/>
            <person name="Gazzinelli R.T."/>
            <person name="Neves Rde O."/>
            <person name="Silva R."/>
            <person name="Astolfi-Filho S."/>
            <person name="Maciel T.E."/>
            <person name="Urmenyi T.P."/>
            <person name="Tadei W.P."/>
            <person name="Camargo E.P."/>
            <person name="de Vasconcelos A.T."/>
        </authorList>
    </citation>
    <scope>NUCLEOTIDE SEQUENCE</scope>
</reference>
<feature type="region of interest" description="Disordered" evidence="1">
    <location>
        <begin position="1"/>
        <end position="22"/>
    </location>
</feature>
<dbReference type="VEuPathDB" id="VectorBase:ADAC001875"/>
<organism evidence="2">
    <name type="scientific">Anopheles darlingi</name>
    <name type="common">Mosquito</name>
    <dbReference type="NCBI Taxonomy" id="43151"/>
    <lineage>
        <taxon>Eukaryota</taxon>
        <taxon>Metazoa</taxon>
        <taxon>Ecdysozoa</taxon>
        <taxon>Arthropoda</taxon>
        <taxon>Hexapoda</taxon>
        <taxon>Insecta</taxon>
        <taxon>Pterygota</taxon>
        <taxon>Neoptera</taxon>
        <taxon>Endopterygota</taxon>
        <taxon>Diptera</taxon>
        <taxon>Nematocera</taxon>
        <taxon>Culicoidea</taxon>
        <taxon>Culicidae</taxon>
        <taxon>Anophelinae</taxon>
        <taxon>Anopheles</taxon>
    </lineage>
</organism>
<reference evidence="2 4" key="1">
    <citation type="journal article" date="2010" name="BMC Genomics">
        <title>Combination of measures distinguishes pre-miRNAs from other stem-loops in the genome of the newly sequenced Anopheles darlingi.</title>
        <authorList>
            <person name="Mendes N.D."/>
            <person name="Freitas A.T."/>
            <person name="Vasconcelos A.T."/>
            <person name="Sagot M.F."/>
        </authorList>
    </citation>
    <scope>NUCLEOTIDE SEQUENCE</scope>
</reference>
<dbReference type="HOGENOM" id="CLU_2265944_0_0_1"/>
<dbReference type="Proteomes" id="UP000000673">
    <property type="component" value="Unassembled WGS sequence"/>
</dbReference>
<evidence type="ECO:0000313" key="4">
    <source>
        <dbReference type="Proteomes" id="UP000000673"/>
    </source>
</evidence>
<keyword evidence="4" id="KW-1185">Reference proteome</keyword>
<reference evidence="3" key="4">
    <citation type="submission" date="2015-06" db="UniProtKB">
        <authorList>
            <consortium name="EnsemblMetazoa"/>
        </authorList>
    </citation>
    <scope>IDENTIFICATION</scope>
</reference>
<name>W5JSR6_ANODA</name>
<gene>
    <name evidence="2" type="ORF">AND_001875</name>
</gene>
<dbReference type="AlphaFoldDB" id="W5JSR6"/>